<evidence type="ECO:0008006" key="2">
    <source>
        <dbReference type="Google" id="ProtNLM"/>
    </source>
</evidence>
<dbReference type="AlphaFoldDB" id="G5CJ01"/>
<keyword evidence="1" id="KW-0614">Plasmid</keyword>
<dbReference type="RefSeq" id="WP_031942645.1">
    <property type="nucleotide sequence ID" value="NC_025041.1"/>
</dbReference>
<geneLocation type="plasmid" evidence="1">
    <name>pL15</name>
</geneLocation>
<sequence length="239" mass="23945">MITRRIKTHWLKVGGAGLGAVAALAGAIAVVKPPPLTPVAVLKHSVAAMTPVPASAVTWVRMEHPPRGTVTAWAGLPLAAQRLPAGTVLTVADFTSATQAIGLKTGEVRYVVPITPTSAVVTLGARVDVWSVPTATGSSAAVPQELAQGVRVIGLYTAQGQPVSNTATSGGLLNPNSGTPQTPALAALAVPGAALPVLMAANPDQTALLIADPSQTQFGLLGSPLAQGGTPHTTHSTPS</sequence>
<evidence type="ECO:0000313" key="1">
    <source>
        <dbReference type="EMBL" id="AEP14278.1"/>
    </source>
</evidence>
<protein>
    <recommendedName>
        <fullName evidence="2">SAF domain-containing protein</fullName>
    </recommendedName>
</protein>
<accession>G5CJ01</accession>
<name>G5CJ01_9FIRM</name>
<reference evidence="1" key="1">
    <citation type="journal article" date="2011" name="Appl. Environ. Microbiol.">
        <title>Two Large, Related, Cryptic Plasmids from Geographically Distinct Isolates of Sulfobacillus thermotolerans.</title>
        <authorList>
            <person name="Deane S.M."/>
            <person name="Rawlings D.E."/>
        </authorList>
    </citation>
    <scope>NUCLEOTIDE SEQUENCE</scope>
    <source>
        <strain evidence="1">L15</strain>
        <plasmid evidence="1">pL15</plasmid>
    </source>
</reference>
<organism evidence="1">
    <name type="scientific">Sulfobacillus thermotolerans</name>
    <dbReference type="NCBI Taxonomy" id="338644"/>
    <lineage>
        <taxon>Bacteria</taxon>
        <taxon>Bacillati</taxon>
        <taxon>Bacillota</taxon>
        <taxon>Clostridia</taxon>
        <taxon>Eubacteriales</taxon>
        <taxon>Clostridiales Family XVII. Incertae Sedis</taxon>
        <taxon>Sulfobacillus</taxon>
    </lineage>
</organism>
<dbReference type="EMBL" id="JN119829">
    <property type="protein sequence ID" value="AEP14278.1"/>
    <property type="molecule type" value="Genomic_DNA"/>
</dbReference>
<proteinExistence type="predicted"/>
<gene>
    <name evidence="1" type="primary">orfL30</name>
</gene>